<sequence>MAQLTEMISELDRLLEPERFEDYAPNGLQVPGREEVATVVTGVSASAELFERALAEGADLILVHHGLFWRGAPQALDRPAARRLRLLLEADCSLAAYHLPLDGDQELGNNALLAQALGATSWEPFAGGIGVAATFPDQGITPQELIDRTRAATGGREPLAFTVGPEHVRRIGIVSGAAAGHLGEAIEAGLDAFLTGEPAERVMHQAREAGIHFLAAGHYATETLGVQALGNHLAAHFGIEHRFIDVPNPI</sequence>
<dbReference type="PANTHER" id="PTHR13799:SF14">
    <property type="entry name" value="GTP CYCLOHYDROLASE 1 TYPE 2 HOMOLOG"/>
    <property type="match status" value="1"/>
</dbReference>
<dbReference type="Gene3D" id="3.40.1390.30">
    <property type="entry name" value="NIF3 (NGG1p interacting factor 3)-like"/>
    <property type="match status" value="2"/>
</dbReference>
<proteinExistence type="inferred from homology"/>
<accession>A0A6J7IBE7</accession>
<dbReference type="EMBL" id="CAFBMX010000004">
    <property type="protein sequence ID" value="CAB4927806.1"/>
    <property type="molecule type" value="Genomic_DNA"/>
</dbReference>
<name>A0A6J7IBE7_9ZZZZ</name>
<evidence type="ECO:0000256" key="2">
    <source>
        <dbReference type="ARBA" id="ARBA00022723"/>
    </source>
</evidence>
<protein>
    <submittedName>
        <fullName evidence="3">Unannotated protein</fullName>
    </submittedName>
</protein>
<keyword evidence="2" id="KW-0479">Metal-binding</keyword>
<dbReference type="Pfam" id="PF01784">
    <property type="entry name" value="DUF34_NIF3"/>
    <property type="match status" value="1"/>
</dbReference>
<evidence type="ECO:0000313" key="3">
    <source>
        <dbReference type="EMBL" id="CAB4927806.1"/>
    </source>
</evidence>
<dbReference type="InterPro" id="IPR002678">
    <property type="entry name" value="DUF34/NIF3"/>
</dbReference>
<reference evidence="3" key="1">
    <citation type="submission" date="2020-05" db="EMBL/GenBank/DDBJ databases">
        <authorList>
            <person name="Chiriac C."/>
            <person name="Salcher M."/>
            <person name="Ghai R."/>
            <person name="Kavagutti S V."/>
        </authorList>
    </citation>
    <scope>NUCLEOTIDE SEQUENCE</scope>
</reference>
<dbReference type="NCBIfam" id="TIGR00486">
    <property type="entry name" value="YbgI_SA1388"/>
    <property type="match status" value="1"/>
</dbReference>
<dbReference type="InterPro" id="IPR036069">
    <property type="entry name" value="DUF34/NIF3_sf"/>
</dbReference>
<dbReference type="PANTHER" id="PTHR13799">
    <property type="entry name" value="NGG1 INTERACTING FACTOR 3"/>
    <property type="match status" value="1"/>
</dbReference>
<organism evidence="3">
    <name type="scientific">freshwater metagenome</name>
    <dbReference type="NCBI Taxonomy" id="449393"/>
    <lineage>
        <taxon>unclassified sequences</taxon>
        <taxon>metagenomes</taxon>
        <taxon>ecological metagenomes</taxon>
    </lineage>
</organism>
<comment type="similarity">
    <text evidence="1">Belongs to the GTP cyclohydrolase I type 2/NIF3 family.</text>
</comment>
<dbReference type="AlphaFoldDB" id="A0A6J7IBE7"/>
<evidence type="ECO:0000256" key="1">
    <source>
        <dbReference type="ARBA" id="ARBA00006964"/>
    </source>
</evidence>
<dbReference type="SUPFAM" id="SSF102705">
    <property type="entry name" value="NIF3 (NGG1p interacting factor 3)-like"/>
    <property type="match status" value="1"/>
</dbReference>
<gene>
    <name evidence="3" type="ORF">UFOPK3674_00964</name>
</gene>
<dbReference type="GO" id="GO:0005737">
    <property type="term" value="C:cytoplasm"/>
    <property type="evidence" value="ECO:0007669"/>
    <property type="project" value="TreeGrafter"/>
</dbReference>
<dbReference type="GO" id="GO:0046872">
    <property type="term" value="F:metal ion binding"/>
    <property type="evidence" value="ECO:0007669"/>
    <property type="project" value="UniProtKB-KW"/>
</dbReference>